<dbReference type="Gene3D" id="3.30.565.10">
    <property type="entry name" value="Histidine kinase-like ATPase, C-terminal domain"/>
    <property type="match status" value="1"/>
</dbReference>
<evidence type="ECO:0000256" key="14">
    <source>
        <dbReference type="SAM" id="Phobius"/>
    </source>
</evidence>
<dbReference type="PANTHER" id="PTHR45528">
    <property type="entry name" value="SENSOR HISTIDINE KINASE CPXA"/>
    <property type="match status" value="1"/>
</dbReference>
<dbReference type="EMBL" id="BHXQ01000005">
    <property type="protein sequence ID" value="GCC52785.1"/>
    <property type="molecule type" value="Genomic_DNA"/>
</dbReference>
<name>A0A401UD03_9BACT</name>
<evidence type="ECO:0000256" key="2">
    <source>
        <dbReference type="ARBA" id="ARBA00004651"/>
    </source>
</evidence>
<evidence type="ECO:0000256" key="7">
    <source>
        <dbReference type="ARBA" id="ARBA00022692"/>
    </source>
</evidence>
<evidence type="ECO:0000256" key="12">
    <source>
        <dbReference type="ARBA" id="ARBA00023012"/>
    </source>
</evidence>
<dbReference type="AlphaFoldDB" id="A0A401UD03"/>
<dbReference type="CDD" id="cd00082">
    <property type="entry name" value="HisKA"/>
    <property type="match status" value="1"/>
</dbReference>
<dbReference type="Gene3D" id="1.10.287.130">
    <property type="match status" value="1"/>
</dbReference>
<dbReference type="SMART" id="SM00387">
    <property type="entry name" value="HATPase_c"/>
    <property type="match status" value="1"/>
</dbReference>
<evidence type="ECO:0000256" key="1">
    <source>
        <dbReference type="ARBA" id="ARBA00000085"/>
    </source>
</evidence>
<dbReference type="SUPFAM" id="SSF158472">
    <property type="entry name" value="HAMP domain-like"/>
    <property type="match status" value="1"/>
</dbReference>
<evidence type="ECO:0000259" key="16">
    <source>
        <dbReference type="PROSITE" id="PS50885"/>
    </source>
</evidence>
<evidence type="ECO:0000256" key="9">
    <source>
        <dbReference type="ARBA" id="ARBA00022777"/>
    </source>
</evidence>
<dbReference type="FunFam" id="1.10.287.130:FF:000001">
    <property type="entry name" value="Two-component sensor histidine kinase"/>
    <property type="match status" value="1"/>
</dbReference>
<evidence type="ECO:0000256" key="3">
    <source>
        <dbReference type="ARBA" id="ARBA00012438"/>
    </source>
</evidence>
<dbReference type="InterPro" id="IPR036890">
    <property type="entry name" value="HATPase_C_sf"/>
</dbReference>
<keyword evidence="13 14" id="KW-0472">Membrane</keyword>
<dbReference type="PRINTS" id="PR00344">
    <property type="entry name" value="BCTRLSENSOR"/>
</dbReference>
<dbReference type="Pfam" id="PF00672">
    <property type="entry name" value="HAMP"/>
    <property type="match status" value="1"/>
</dbReference>
<dbReference type="InterPro" id="IPR036097">
    <property type="entry name" value="HisK_dim/P_sf"/>
</dbReference>
<keyword evidence="9 17" id="KW-0418">Kinase</keyword>
<keyword evidence="6" id="KW-0808">Transferase</keyword>
<sequence length="459" mass="52580">MRTQTKIAVIFFLISLATIIILSASVYYFIIQYSSTDFYKRLEIRGFITAKSYLDQEEASQAVLQEVRKMHLEELPEEREYFLKMEEGKGFEQEAAELFIPLEFFDKVIEVGKATYRKDNTFYAGIQYQGKTGKYIVIVSADNYYNIQLLSYLRNIFTISIFIVSLFALFIALIFSKQIFNPVKQIINRVNEISSQSLHLRLKTARANDEISELERTFNNMLDRLETSFETQNNFISNASHELSTPLTTIIGEADVTLTRERTKQEYIDSLTIIQKEAERLEKITKSLLFLAQTGLTDKIQKFEITRIDQLLWDVKSTIDKINPGNKVQLNLSLMPDNPEQLQINCNQQLLHLAISNLINNSCKYSNNQVVTVTVGTTDNNVVILIKDMGIGIPEEDLKYIYDPFFRASNAREYAGYGIGLPLTRNIVRLHKGEIQLNSKINEGTTVQISLPTITSATD</sequence>
<proteinExistence type="predicted"/>
<dbReference type="Pfam" id="PF00512">
    <property type="entry name" value="HisKA"/>
    <property type="match status" value="1"/>
</dbReference>
<evidence type="ECO:0000313" key="17">
    <source>
        <dbReference type="EMBL" id="GCC52785.1"/>
    </source>
</evidence>
<feature type="domain" description="HAMP" evidence="16">
    <location>
        <begin position="177"/>
        <end position="230"/>
    </location>
</feature>
<dbReference type="EC" id="2.7.13.3" evidence="3"/>
<dbReference type="SMART" id="SM00388">
    <property type="entry name" value="HisKA"/>
    <property type="match status" value="1"/>
</dbReference>
<keyword evidence="12" id="KW-0902">Two-component regulatory system</keyword>
<dbReference type="InterPro" id="IPR003594">
    <property type="entry name" value="HATPase_dom"/>
</dbReference>
<dbReference type="InterPro" id="IPR003661">
    <property type="entry name" value="HisK_dim/P_dom"/>
</dbReference>
<feature type="transmembrane region" description="Helical" evidence="14">
    <location>
        <begin position="7"/>
        <end position="30"/>
    </location>
</feature>
<evidence type="ECO:0000256" key="6">
    <source>
        <dbReference type="ARBA" id="ARBA00022679"/>
    </source>
</evidence>
<dbReference type="CDD" id="cd06225">
    <property type="entry name" value="HAMP"/>
    <property type="match status" value="1"/>
</dbReference>
<evidence type="ECO:0000256" key="5">
    <source>
        <dbReference type="ARBA" id="ARBA00022553"/>
    </source>
</evidence>
<comment type="caution">
    <text evidence="17">The sequence shown here is derived from an EMBL/GenBank/DDBJ whole genome shotgun (WGS) entry which is preliminary data.</text>
</comment>
<dbReference type="PROSITE" id="PS50885">
    <property type="entry name" value="HAMP"/>
    <property type="match status" value="1"/>
</dbReference>
<dbReference type="InterPro" id="IPR004358">
    <property type="entry name" value="Sig_transdc_His_kin-like_C"/>
</dbReference>
<keyword evidence="11 14" id="KW-1133">Transmembrane helix</keyword>
<evidence type="ECO:0000256" key="10">
    <source>
        <dbReference type="ARBA" id="ARBA00022840"/>
    </source>
</evidence>
<feature type="domain" description="Histidine kinase" evidence="15">
    <location>
        <begin position="238"/>
        <end position="455"/>
    </location>
</feature>
<dbReference type="Pfam" id="PF02518">
    <property type="entry name" value="HATPase_c"/>
    <property type="match status" value="1"/>
</dbReference>
<evidence type="ECO:0000256" key="11">
    <source>
        <dbReference type="ARBA" id="ARBA00022989"/>
    </source>
</evidence>
<evidence type="ECO:0000256" key="13">
    <source>
        <dbReference type="ARBA" id="ARBA00023136"/>
    </source>
</evidence>
<keyword evidence="7 14" id="KW-0812">Transmembrane</keyword>
<dbReference type="SUPFAM" id="SSF47384">
    <property type="entry name" value="Homodimeric domain of signal transducing histidine kinase"/>
    <property type="match status" value="1"/>
</dbReference>
<accession>A0A401UD03</accession>
<dbReference type="SUPFAM" id="SSF55874">
    <property type="entry name" value="ATPase domain of HSP90 chaperone/DNA topoisomerase II/histidine kinase"/>
    <property type="match status" value="1"/>
</dbReference>
<dbReference type="GO" id="GO:0000155">
    <property type="term" value="F:phosphorelay sensor kinase activity"/>
    <property type="evidence" value="ECO:0007669"/>
    <property type="project" value="InterPro"/>
</dbReference>
<reference evidence="17 18" key="1">
    <citation type="submission" date="2018-11" db="EMBL/GenBank/DDBJ databases">
        <title>Chryseotalea sanarue gen. nov., sp., nov., a member of the family Cytophagaceae, isolated from a brackish lake in Hamamatsu Japan.</title>
        <authorList>
            <person name="Maejima Y."/>
            <person name="Iino T."/>
            <person name="Muraguchi Y."/>
            <person name="Fukuda K."/>
            <person name="Ohkuma M."/>
            <person name="Moriuchi R."/>
            <person name="Dohra H."/>
            <person name="Kimbara K."/>
            <person name="Shintani M."/>
        </authorList>
    </citation>
    <scope>NUCLEOTIDE SEQUENCE [LARGE SCALE GENOMIC DNA]</scope>
    <source>
        <strain evidence="17 18">Ys</strain>
    </source>
</reference>
<feature type="transmembrane region" description="Helical" evidence="14">
    <location>
        <begin position="152"/>
        <end position="175"/>
    </location>
</feature>
<dbReference type="OrthoDB" id="594725at2"/>
<dbReference type="GO" id="GO:0005886">
    <property type="term" value="C:plasma membrane"/>
    <property type="evidence" value="ECO:0007669"/>
    <property type="project" value="UniProtKB-SubCell"/>
</dbReference>
<dbReference type="RefSeq" id="WP_127123430.1">
    <property type="nucleotide sequence ID" value="NZ_BHXQ01000005.1"/>
</dbReference>
<evidence type="ECO:0000313" key="18">
    <source>
        <dbReference type="Proteomes" id="UP000288227"/>
    </source>
</evidence>
<organism evidence="17 18">
    <name type="scientific">Chryseotalea sanaruensis</name>
    <dbReference type="NCBI Taxonomy" id="2482724"/>
    <lineage>
        <taxon>Bacteria</taxon>
        <taxon>Pseudomonadati</taxon>
        <taxon>Bacteroidota</taxon>
        <taxon>Cytophagia</taxon>
        <taxon>Cytophagales</taxon>
        <taxon>Chryseotaleaceae</taxon>
        <taxon>Chryseotalea</taxon>
    </lineage>
</organism>
<dbReference type="Proteomes" id="UP000288227">
    <property type="component" value="Unassembled WGS sequence"/>
</dbReference>
<evidence type="ECO:0000256" key="8">
    <source>
        <dbReference type="ARBA" id="ARBA00022741"/>
    </source>
</evidence>
<keyword evidence="18" id="KW-1185">Reference proteome</keyword>
<keyword evidence="5" id="KW-0597">Phosphoprotein</keyword>
<dbReference type="GO" id="GO:0005524">
    <property type="term" value="F:ATP binding"/>
    <property type="evidence" value="ECO:0007669"/>
    <property type="project" value="UniProtKB-KW"/>
</dbReference>
<evidence type="ECO:0000256" key="4">
    <source>
        <dbReference type="ARBA" id="ARBA00022475"/>
    </source>
</evidence>
<dbReference type="SMART" id="SM00304">
    <property type="entry name" value="HAMP"/>
    <property type="match status" value="1"/>
</dbReference>
<keyword evidence="10" id="KW-0067">ATP-binding</keyword>
<dbReference type="Gene3D" id="6.10.340.10">
    <property type="match status" value="1"/>
</dbReference>
<dbReference type="InterPro" id="IPR003660">
    <property type="entry name" value="HAMP_dom"/>
</dbReference>
<dbReference type="InterPro" id="IPR005467">
    <property type="entry name" value="His_kinase_dom"/>
</dbReference>
<keyword evidence="4" id="KW-1003">Cell membrane</keyword>
<dbReference type="InterPro" id="IPR050398">
    <property type="entry name" value="HssS/ArlS-like"/>
</dbReference>
<comment type="catalytic activity">
    <reaction evidence="1">
        <text>ATP + protein L-histidine = ADP + protein N-phospho-L-histidine.</text>
        <dbReference type="EC" id="2.7.13.3"/>
    </reaction>
</comment>
<keyword evidence="8" id="KW-0547">Nucleotide-binding</keyword>
<evidence type="ECO:0000259" key="15">
    <source>
        <dbReference type="PROSITE" id="PS50109"/>
    </source>
</evidence>
<dbReference type="PANTHER" id="PTHR45528:SF1">
    <property type="entry name" value="SENSOR HISTIDINE KINASE CPXA"/>
    <property type="match status" value="1"/>
</dbReference>
<comment type="subcellular location">
    <subcellularLocation>
        <location evidence="2">Cell membrane</location>
        <topology evidence="2">Multi-pass membrane protein</topology>
    </subcellularLocation>
</comment>
<protein>
    <recommendedName>
        <fullName evidence="3">histidine kinase</fullName>
        <ecNumber evidence="3">2.7.13.3</ecNumber>
    </recommendedName>
</protein>
<dbReference type="PROSITE" id="PS50109">
    <property type="entry name" value="HIS_KIN"/>
    <property type="match status" value="1"/>
</dbReference>
<gene>
    <name evidence="17" type="ORF">SanaruYs_30240</name>
</gene>